<accession>A0A2I0U1C1</accession>
<evidence type="ECO:0008006" key="3">
    <source>
        <dbReference type="Google" id="ProtNLM"/>
    </source>
</evidence>
<sequence length="106" mass="12543">MKVIRGVEYLSCEDRLRELESFCLEKRRLWGDLIVAFPYLKGAYRKDGDKIFSRACTIEQGFGLTHHLRTEQQNVPTQQRTSHKTEKRKTYFATRVVFPWDICDGE</sequence>
<dbReference type="OrthoDB" id="187617at2759"/>
<name>A0A2I0U1C1_LIMLA</name>
<organism evidence="1 2">
    <name type="scientific">Limosa lapponica baueri</name>
    <dbReference type="NCBI Taxonomy" id="1758121"/>
    <lineage>
        <taxon>Eukaryota</taxon>
        <taxon>Metazoa</taxon>
        <taxon>Chordata</taxon>
        <taxon>Craniata</taxon>
        <taxon>Vertebrata</taxon>
        <taxon>Euteleostomi</taxon>
        <taxon>Archelosauria</taxon>
        <taxon>Archosauria</taxon>
        <taxon>Dinosauria</taxon>
        <taxon>Saurischia</taxon>
        <taxon>Theropoda</taxon>
        <taxon>Coelurosauria</taxon>
        <taxon>Aves</taxon>
        <taxon>Neognathae</taxon>
        <taxon>Neoaves</taxon>
        <taxon>Charadriiformes</taxon>
        <taxon>Scolopacidae</taxon>
        <taxon>Limosa</taxon>
    </lineage>
</organism>
<reference evidence="2" key="1">
    <citation type="submission" date="2017-11" db="EMBL/GenBank/DDBJ databases">
        <authorList>
            <person name="Lima N.C."/>
            <person name="Parody-Merino A.M."/>
            <person name="Battley P.F."/>
            <person name="Fidler A.E."/>
            <person name="Prosdocimi F."/>
        </authorList>
    </citation>
    <scope>NUCLEOTIDE SEQUENCE [LARGE SCALE GENOMIC DNA]</scope>
</reference>
<protein>
    <recommendedName>
        <fullName evidence="3">Rna-directed dna polymerase from mobile element jockey-like</fullName>
    </recommendedName>
</protein>
<evidence type="ECO:0000313" key="2">
    <source>
        <dbReference type="Proteomes" id="UP000233556"/>
    </source>
</evidence>
<dbReference type="AlphaFoldDB" id="A0A2I0U1C1"/>
<dbReference type="EMBL" id="KZ506397">
    <property type="protein sequence ID" value="PKU39841.1"/>
    <property type="molecule type" value="Genomic_DNA"/>
</dbReference>
<keyword evidence="2" id="KW-1185">Reference proteome</keyword>
<proteinExistence type="predicted"/>
<dbReference type="Proteomes" id="UP000233556">
    <property type="component" value="Unassembled WGS sequence"/>
</dbReference>
<reference evidence="2" key="2">
    <citation type="submission" date="2017-12" db="EMBL/GenBank/DDBJ databases">
        <title>Genome sequence of the Bar-tailed Godwit (Limosa lapponica baueri).</title>
        <authorList>
            <person name="Lima N.C.B."/>
            <person name="Parody-Merino A.M."/>
            <person name="Battley P.F."/>
            <person name="Fidler A.E."/>
            <person name="Prosdocimi F."/>
        </authorList>
    </citation>
    <scope>NUCLEOTIDE SEQUENCE [LARGE SCALE GENOMIC DNA]</scope>
</reference>
<gene>
    <name evidence="1" type="ORF">llap_9851</name>
</gene>
<evidence type="ECO:0000313" key="1">
    <source>
        <dbReference type="EMBL" id="PKU39841.1"/>
    </source>
</evidence>